<dbReference type="NCBIfam" id="TIGR00004">
    <property type="entry name" value="Rid family detoxifying hydrolase"/>
    <property type="match status" value="1"/>
</dbReference>
<dbReference type="EMBL" id="CP075546">
    <property type="protein sequence ID" value="QVV90573.1"/>
    <property type="molecule type" value="Genomic_DNA"/>
</dbReference>
<dbReference type="CDD" id="cd00448">
    <property type="entry name" value="YjgF_YER057c_UK114_family"/>
    <property type="match status" value="1"/>
</dbReference>
<evidence type="ECO:0000313" key="3">
    <source>
        <dbReference type="Proteomes" id="UP000680656"/>
    </source>
</evidence>
<proteinExistence type="inferred from homology"/>
<sequence>MSLFTVLINSPHKEIIYTDQAPKPIGPYSQGVAVNDYEYTSGQIGIDPQTGALADTLEDQTHQVMKNLKAILAVSGLGFDDVINTHIYLTNISDFSTVNEIYSRYMGNATPSRSTVGVASLPKGAFVEIEMIAKKS</sequence>
<keyword evidence="3" id="KW-1185">Reference proteome</keyword>
<dbReference type="InterPro" id="IPR019897">
    <property type="entry name" value="RidA_CS"/>
</dbReference>
<dbReference type="GO" id="GO:0005829">
    <property type="term" value="C:cytosol"/>
    <property type="evidence" value="ECO:0007669"/>
    <property type="project" value="TreeGrafter"/>
</dbReference>
<dbReference type="AlphaFoldDB" id="A0A8E7B4V9"/>
<name>A0A8E7B4V9_9EURY</name>
<protein>
    <submittedName>
        <fullName evidence="2">RidA family protein</fullName>
    </submittedName>
</protein>
<dbReference type="InterPro" id="IPR006056">
    <property type="entry name" value="RidA"/>
</dbReference>
<reference evidence="2 3" key="1">
    <citation type="submission" date="2021-05" db="EMBL/GenBank/DDBJ databases">
        <title>A novel Methanospirillum isolate from a pyrite-forming mixed culture.</title>
        <authorList>
            <person name="Bunk B."/>
            <person name="Sproer C."/>
            <person name="Spring S."/>
            <person name="Pester M."/>
        </authorList>
    </citation>
    <scope>NUCLEOTIDE SEQUENCE [LARGE SCALE GENOMIC DNA]</scope>
    <source>
        <strain evidence="2 3">J.3.6.1-F.2.7.3</strain>
    </source>
</reference>
<dbReference type="GO" id="GO:0019239">
    <property type="term" value="F:deaminase activity"/>
    <property type="evidence" value="ECO:0007669"/>
    <property type="project" value="TreeGrafter"/>
</dbReference>
<accession>A0A8E7B4V9</accession>
<dbReference type="FunFam" id="3.30.1330.40:FF:000001">
    <property type="entry name" value="L-PSP family endoribonuclease"/>
    <property type="match status" value="1"/>
</dbReference>
<dbReference type="InterPro" id="IPR035959">
    <property type="entry name" value="RutC-like_sf"/>
</dbReference>
<evidence type="ECO:0000313" key="2">
    <source>
        <dbReference type="EMBL" id="QVV90573.1"/>
    </source>
</evidence>
<dbReference type="InterPro" id="IPR006175">
    <property type="entry name" value="YjgF/YER057c/UK114"/>
</dbReference>
<dbReference type="PROSITE" id="PS01094">
    <property type="entry name" value="UPF0076"/>
    <property type="match status" value="1"/>
</dbReference>
<gene>
    <name evidence="2" type="ORF">KHC33_06990</name>
</gene>
<dbReference type="SUPFAM" id="SSF55298">
    <property type="entry name" value="YjgF-like"/>
    <property type="match status" value="1"/>
</dbReference>
<dbReference type="KEGG" id="mrtj:KHC33_06990"/>
<organism evidence="2 3">
    <name type="scientific">Methanospirillum purgamenti</name>
    <dbReference type="NCBI Taxonomy" id="2834276"/>
    <lineage>
        <taxon>Archaea</taxon>
        <taxon>Methanobacteriati</taxon>
        <taxon>Methanobacteriota</taxon>
        <taxon>Stenosarchaea group</taxon>
        <taxon>Methanomicrobia</taxon>
        <taxon>Methanomicrobiales</taxon>
        <taxon>Methanospirillaceae</taxon>
        <taxon>Methanospirillum</taxon>
    </lineage>
</organism>
<dbReference type="Gene3D" id="3.30.1330.40">
    <property type="entry name" value="RutC-like"/>
    <property type="match status" value="1"/>
</dbReference>
<dbReference type="Proteomes" id="UP000680656">
    <property type="component" value="Chromosome"/>
</dbReference>
<dbReference type="Pfam" id="PF01042">
    <property type="entry name" value="Ribonuc_L-PSP"/>
    <property type="match status" value="1"/>
</dbReference>
<dbReference type="PANTHER" id="PTHR11803">
    <property type="entry name" value="2-IMINOBUTANOATE/2-IMINOPROPANOATE DEAMINASE RIDA"/>
    <property type="match status" value="1"/>
</dbReference>
<dbReference type="PANTHER" id="PTHR11803:SF39">
    <property type="entry name" value="2-IMINOBUTANOATE_2-IMINOPROPANOATE DEAMINASE"/>
    <property type="match status" value="1"/>
</dbReference>
<comment type="similarity">
    <text evidence="1">Belongs to the RutC family.</text>
</comment>
<evidence type="ECO:0000256" key="1">
    <source>
        <dbReference type="ARBA" id="ARBA00010552"/>
    </source>
</evidence>